<dbReference type="RefSeq" id="WP_053767112.1">
    <property type="nucleotide sequence ID" value="NZ_LHCI01000106.1"/>
</dbReference>
<proteinExistence type="inferred from homology"/>
<dbReference type="Gene3D" id="6.20.330.10">
    <property type="match status" value="1"/>
</dbReference>
<dbReference type="Pfam" id="PF01343">
    <property type="entry name" value="Peptidase_S49"/>
    <property type="match status" value="1"/>
</dbReference>
<dbReference type="SUPFAM" id="SSF52096">
    <property type="entry name" value="ClpP/crotonase"/>
    <property type="match status" value="1"/>
</dbReference>
<comment type="caution">
    <text evidence="6">The sequence shown here is derived from an EMBL/GenBank/DDBJ whole genome shotgun (WGS) entry which is preliminary data.</text>
</comment>
<reference evidence="6 7" key="1">
    <citation type="submission" date="2015-07" db="EMBL/GenBank/DDBJ databases">
        <authorList>
            <person name="Noorani M."/>
        </authorList>
    </citation>
    <scope>NUCLEOTIDE SEQUENCE [LARGE SCALE GENOMIC DNA]</scope>
    <source>
        <strain evidence="7">ATCC 25104 / DSM 625 / JCM 10724 / NBRC 103206 / NCIMB 11243 / YT-1</strain>
    </source>
</reference>
<evidence type="ECO:0000313" key="7">
    <source>
        <dbReference type="Proteomes" id="UP000037685"/>
    </source>
</evidence>
<keyword evidence="2" id="KW-0645">Protease</keyword>
<evidence type="ECO:0000259" key="5">
    <source>
        <dbReference type="Pfam" id="PF01343"/>
    </source>
</evidence>
<dbReference type="InterPro" id="IPR047272">
    <property type="entry name" value="S49_SppA_C"/>
</dbReference>
<dbReference type="Gene3D" id="3.90.226.10">
    <property type="entry name" value="2-enoyl-CoA Hydratase, Chain A, domain 1"/>
    <property type="match status" value="1"/>
</dbReference>
<feature type="domain" description="Peptidase S49" evidence="5">
    <location>
        <begin position="106"/>
        <end position="256"/>
    </location>
</feature>
<evidence type="ECO:0000256" key="4">
    <source>
        <dbReference type="ARBA" id="ARBA00022825"/>
    </source>
</evidence>
<dbReference type="InterPro" id="IPR029045">
    <property type="entry name" value="ClpP/crotonase-like_dom_sf"/>
</dbReference>
<dbReference type="InterPro" id="IPR002142">
    <property type="entry name" value="Peptidase_S49"/>
</dbReference>
<keyword evidence="3 6" id="KW-0378">Hydrolase</keyword>
<dbReference type="InterPro" id="IPR004635">
    <property type="entry name" value="Pept_S49_SppA"/>
</dbReference>
<dbReference type="PANTHER" id="PTHR42987:SF4">
    <property type="entry name" value="PROTEASE SOHB-RELATED"/>
    <property type="match status" value="1"/>
</dbReference>
<dbReference type="PANTHER" id="PTHR42987">
    <property type="entry name" value="PEPTIDASE S49"/>
    <property type="match status" value="1"/>
</dbReference>
<dbReference type="NCBIfam" id="TIGR00706">
    <property type="entry name" value="SppA_dom"/>
    <property type="match status" value="1"/>
</dbReference>
<organism evidence="6 7">
    <name type="scientific">Thermus aquaticus</name>
    <dbReference type="NCBI Taxonomy" id="271"/>
    <lineage>
        <taxon>Bacteria</taxon>
        <taxon>Thermotogati</taxon>
        <taxon>Deinococcota</taxon>
        <taxon>Deinococci</taxon>
        <taxon>Thermales</taxon>
        <taxon>Thermaceae</taxon>
        <taxon>Thermus</taxon>
    </lineage>
</organism>
<dbReference type="Proteomes" id="UP000037685">
    <property type="component" value="Unassembled WGS sequence"/>
</dbReference>
<sequence length="311" mass="33904">MNRKRWLALILFLLVVFLAVVGLGRLTAPEKAKGRWQETTLFGQGEKVLLLELKGTIPTDKALEDFLSQVRQAKEDPGIKAVVLEVVSPGGGVTETEAIHRALKELAREKPLVASLGTVAASGGYYAATAAREIVTAPTTVTGSIGVISILLQVQGLLDKLGVEVEVLKEGRLKDMASGLRPLTPEEKTLLQGYMREAYELFVRRVAEGRRMPLEKAYRLADGRIYSGAQALALGLADREGYLEDAAQRAAELAGLTGFRLVRYKKPKGLLVELLGDEPPFGFASDTQALLQALAQSRFRLEYRYLGGGLW</sequence>
<dbReference type="EMBL" id="LHCI01000106">
    <property type="protein sequence ID" value="KOX89231.1"/>
    <property type="molecule type" value="Genomic_DNA"/>
</dbReference>
<dbReference type="CDD" id="cd07023">
    <property type="entry name" value="S49_Sppa_N_C"/>
    <property type="match status" value="1"/>
</dbReference>
<comment type="similarity">
    <text evidence="1">Belongs to the peptidase S49 family.</text>
</comment>
<keyword evidence="4" id="KW-0720">Serine protease</keyword>
<dbReference type="PATRIC" id="fig|271.14.peg.476"/>
<accession>A0A0M9AET8</accession>
<dbReference type="AlphaFoldDB" id="A0A0M9AET8"/>
<dbReference type="GO" id="GO:0008236">
    <property type="term" value="F:serine-type peptidase activity"/>
    <property type="evidence" value="ECO:0007669"/>
    <property type="project" value="UniProtKB-KW"/>
</dbReference>
<gene>
    <name evidence="6" type="primary">sppA</name>
    <name evidence="6" type="ORF">BVI061214_00389</name>
</gene>
<evidence type="ECO:0000313" key="6">
    <source>
        <dbReference type="EMBL" id="KOX89231.1"/>
    </source>
</evidence>
<name>A0A0M9AET8_THEAQ</name>
<evidence type="ECO:0000256" key="2">
    <source>
        <dbReference type="ARBA" id="ARBA00022670"/>
    </source>
</evidence>
<dbReference type="GO" id="GO:0006508">
    <property type="term" value="P:proteolysis"/>
    <property type="evidence" value="ECO:0007669"/>
    <property type="project" value="UniProtKB-KW"/>
</dbReference>
<dbReference type="EC" id="3.4.21.-" evidence="6"/>
<evidence type="ECO:0000256" key="1">
    <source>
        <dbReference type="ARBA" id="ARBA00008683"/>
    </source>
</evidence>
<protein>
    <submittedName>
        <fullName evidence="6">Putative signal peptide peptidase SppA</fullName>
        <ecNumber evidence="6">3.4.21.-</ecNumber>
    </submittedName>
</protein>
<evidence type="ECO:0000256" key="3">
    <source>
        <dbReference type="ARBA" id="ARBA00022801"/>
    </source>
</evidence>